<keyword evidence="4" id="KW-0963">Cytoplasm</keyword>
<dbReference type="InterPro" id="IPR003732">
    <property type="entry name" value="Daa-tRNA_deacyls_DTD"/>
</dbReference>
<dbReference type="GO" id="GO:0051500">
    <property type="term" value="F:D-tyrosyl-tRNA(Tyr) deacylase activity"/>
    <property type="evidence" value="ECO:0007669"/>
    <property type="project" value="TreeGrafter"/>
</dbReference>
<dbReference type="EC" id="3.1.1.96" evidence="3"/>
<gene>
    <name evidence="8" type="ORF">OXX778_LOCUS18982</name>
</gene>
<comment type="catalytic activity">
    <reaction evidence="6">
        <text>glycyl-tRNA(Ala) + H2O = tRNA(Ala) + glycine + H(+)</text>
        <dbReference type="Rhea" id="RHEA:53744"/>
        <dbReference type="Rhea" id="RHEA-COMP:9657"/>
        <dbReference type="Rhea" id="RHEA-COMP:13640"/>
        <dbReference type="ChEBI" id="CHEBI:15377"/>
        <dbReference type="ChEBI" id="CHEBI:15378"/>
        <dbReference type="ChEBI" id="CHEBI:57305"/>
        <dbReference type="ChEBI" id="CHEBI:78442"/>
        <dbReference type="ChEBI" id="CHEBI:78522"/>
        <dbReference type="EC" id="3.1.1.96"/>
    </reaction>
</comment>
<dbReference type="SUPFAM" id="SSF69500">
    <property type="entry name" value="DTD-like"/>
    <property type="match status" value="1"/>
</dbReference>
<name>A0A814KR51_9BILA</name>
<dbReference type="InterPro" id="IPR023509">
    <property type="entry name" value="DTD-like_sf"/>
</dbReference>
<sequence>MSEAKSNENSSVKVKCLVQQCLSAKLQVVLPDMEKNIEPEFVQIGRGVVFFVCFMKDATEADVDKLVRSVLGAKLSEPDNDPSKHIPILDIPGDILIIPQATLGGKIKGKVFQYHYNVNKDLGFELYSKFIELCKKYAREHPVWSKNSNLKIVNGTYGIRQVYSTETNGPYLHLIEF</sequence>
<evidence type="ECO:0000256" key="5">
    <source>
        <dbReference type="ARBA" id="ARBA00022801"/>
    </source>
</evidence>
<keyword evidence="5" id="KW-0378">Hydrolase</keyword>
<reference evidence="8" key="1">
    <citation type="submission" date="2021-02" db="EMBL/GenBank/DDBJ databases">
        <authorList>
            <person name="Nowell W R."/>
        </authorList>
    </citation>
    <scope>NUCLEOTIDE SEQUENCE</scope>
    <source>
        <strain evidence="8">Ploen Becks lab</strain>
    </source>
</reference>
<protein>
    <recommendedName>
        <fullName evidence="3">D-aminoacyl-tRNA deacylase</fullName>
        <ecNumber evidence="3">3.1.1.96</ecNumber>
    </recommendedName>
</protein>
<dbReference type="AlphaFoldDB" id="A0A814KR51"/>
<dbReference type="Pfam" id="PF02580">
    <property type="entry name" value="Tyr_Deacylase"/>
    <property type="match status" value="1"/>
</dbReference>
<dbReference type="OrthoDB" id="275783at2759"/>
<evidence type="ECO:0000256" key="3">
    <source>
        <dbReference type="ARBA" id="ARBA00013056"/>
    </source>
</evidence>
<dbReference type="Proteomes" id="UP000663879">
    <property type="component" value="Unassembled WGS sequence"/>
</dbReference>
<comment type="subcellular location">
    <subcellularLocation>
        <location evidence="1">Cytoplasm</location>
    </subcellularLocation>
</comment>
<dbReference type="Gene3D" id="3.50.80.10">
    <property type="entry name" value="D-tyrosyl-tRNA(Tyr) deacylase"/>
    <property type="match status" value="1"/>
</dbReference>
<dbReference type="EMBL" id="CAJNOC010005512">
    <property type="protein sequence ID" value="CAF1054415.1"/>
    <property type="molecule type" value="Genomic_DNA"/>
</dbReference>
<accession>A0A814KR51</accession>
<evidence type="ECO:0000256" key="2">
    <source>
        <dbReference type="ARBA" id="ARBA00011738"/>
    </source>
</evidence>
<evidence type="ECO:0000256" key="6">
    <source>
        <dbReference type="ARBA" id="ARBA00047676"/>
    </source>
</evidence>
<dbReference type="GO" id="GO:0005737">
    <property type="term" value="C:cytoplasm"/>
    <property type="evidence" value="ECO:0007669"/>
    <property type="project" value="UniProtKB-SubCell"/>
</dbReference>
<evidence type="ECO:0000256" key="7">
    <source>
        <dbReference type="ARBA" id="ARBA00048018"/>
    </source>
</evidence>
<dbReference type="PANTHER" id="PTHR10472">
    <property type="entry name" value="D-TYROSYL-TRNA TYR DEACYLASE"/>
    <property type="match status" value="1"/>
</dbReference>
<evidence type="ECO:0000313" key="8">
    <source>
        <dbReference type="EMBL" id="CAF1054415.1"/>
    </source>
</evidence>
<evidence type="ECO:0000256" key="1">
    <source>
        <dbReference type="ARBA" id="ARBA00004496"/>
    </source>
</evidence>
<organism evidence="8 9">
    <name type="scientific">Brachionus calyciflorus</name>
    <dbReference type="NCBI Taxonomy" id="104777"/>
    <lineage>
        <taxon>Eukaryota</taxon>
        <taxon>Metazoa</taxon>
        <taxon>Spiralia</taxon>
        <taxon>Gnathifera</taxon>
        <taxon>Rotifera</taxon>
        <taxon>Eurotatoria</taxon>
        <taxon>Monogononta</taxon>
        <taxon>Pseudotrocha</taxon>
        <taxon>Ploima</taxon>
        <taxon>Brachionidae</taxon>
        <taxon>Brachionus</taxon>
    </lineage>
</organism>
<proteinExistence type="predicted"/>
<dbReference type="PANTHER" id="PTHR10472:SF1">
    <property type="entry name" value="D-AMINOACYL-TRNA DEACYLASE 2"/>
    <property type="match status" value="1"/>
</dbReference>
<keyword evidence="9" id="KW-1185">Reference proteome</keyword>
<evidence type="ECO:0000313" key="9">
    <source>
        <dbReference type="Proteomes" id="UP000663879"/>
    </source>
</evidence>
<comment type="subunit">
    <text evidence="2">Homodimer.</text>
</comment>
<comment type="catalytic activity">
    <reaction evidence="7">
        <text>a D-aminoacyl-tRNA + H2O = a tRNA + a D-alpha-amino acid + H(+)</text>
        <dbReference type="Rhea" id="RHEA:13953"/>
        <dbReference type="Rhea" id="RHEA-COMP:10123"/>
        <dbReference type="Rhea" id="RHEA-COMP:10124"/>
        <dbReference type="ChEBI" id="CHEBI:15377"/>
        <dbReference type="ChEBI" id="CHEBI:15378"/>
        <dbReference type="ChEBI" id="CHEBI:59871"/>
        <dbReference type="ChEBI" id="CHEBI:78442"/>
        <dbReference type="ChEBI" id="CHEBI:79333"/>
        <dbReference type="EC" id="3.1.1.96"/>
    </reaction>
</comment>
<evidence type="ECO:0000256" key="4">
    <source>
        <dbReference type="ARBA" id="ARBA00022490"/>
    </source>
</evidence>
<comment type="caution">
    <text evidence="8">The sequence shown here is derived from an EMBL/GenBank/DDBJ whole genome shotgun (WGS) entry which is preliminary data.</text>
</comment>